<dbReference type="GO" id="GO:0046872">
    <property type="term" value="F:metal ion binding"/>
    <property type="evidence" value="ECO:0007669"/>
    <property type="project" value="InterPro"/>
</dbReference>
<evidence type="ECO:0000313" key="3">
    <source>
        <dbReference type="Proteomes" id="UP000515344"/>
    </source>
</evidence>
<organism evidence="2 3">
    <name type="scientific">Lacibacter sediminis</name>
    <dbReference type="NCBI Taxonomy" id="2760713"/>
    <lineage>
        <taxon>Bacteria</taxon>
        <taxon>Pseudomonadati</taxon>
        <taxon>Bacteroidota</taxon>
        <taxon>Chitinophagia</taxon>
        <taxon>Chitinophagales</taxon>
        <taxon>Chitinophagaceae</taxon>
        <taxon>Lacibacter</taxon>
    </lineage>
</organism>
<dbReference type="Gene3D" id="3.30.70.100">
    <property type="match status" value="1"/>
</dbReference>
<dbReference type="KEGG" id="lacs:H4075_07085"/>
<dbReference type="Proteomes" id="UP000515344">
    <property type="component" value="Chromosome"/>
</dbReference>
<sequence>MKQYTFIINGMGGDHCVNVIKTILSKQQGVTIHEVEQGKATISIDESLNSNENVIAAIEKMGYKVVR</sequence>
<proteinExistence type="predicted"/>
<dbReference type="SUPFAM" id="SSF55008">
    <property type="entry name" value="HMA, heavy metal-associated domain"/>
    <property type="match status" value="1"/>
</dbReference>
<dbReference type="PROSITE" id="PS50846">
    <property type="entry name" value="HMA_2"/>
    <property type="match status" value="1"/>
</dbReference>
<dbReference type="RefSeq" id="WP_182805441.1">
    <property type="nucleotide sequence ID" value="NZ_CP060007.1"/>
</dbReference>
<accession>A0A7G5XKE3</accession>
<keyword evidence="3" id="KW-1185">Reference proteome</keyword>
<evidence type="ECO:0000313" key="2">
    <source>
        <dbReference type="EMBL" id="QNA45946.1"/>
    </source>
</evidence>
<dbReference type="Pfam" id="PF00403">
    <property type="entry name" value="HMA"/>
    <property type="match status" value="1"/>
</dbReference>
<name>A0A7G5XKE3_9BACT</name>
<dbReference type="EMBL" id="CP060007">
    <property type="protein sequence ID" value="QNA45946.1"/>
    <property type="molecule type" value="Genomic_DNA"/>
</dbReference>
<protein>
    <submittedName>
        <fullName evidence="2">Heavy-metal-associated domain-containing protein</fullName>
    </submittedName>
</protein>
<dbReference type="AlphaFoldDB" id="A0A7G5XKE3"/>
<feature type="domain" description="HMA" evidence="1">
    <location>
        <begin position="2"/>
        <end position="66"/>
    </location>
</feature>
<reference evidence="3" key="1">
    <citation type="submission" date="2020-08" db="EMBL/GenBank/DDBJ databases">
        <title>Lacibacter sp. S13-6-6 genome sequencing.</title>
        <authorList>
            <person name="Jin L."/>
        </authorList>
    </citation>
    <scope>NUCLEOTIDE SEQUENCE [LARGE SCALE GENOMIC DNA]</scope>
    <source>
        <strain evidence="3">S13-6-6</strain>
    </source>
</reference>
<dbReference type="CDD" id="cd00371">
    <property type="entry name" value="HMA"/>
    <property type="match status" value="1"/>
</dbReference>
<dbReference type="InterPro" id="IPR036163">
    <property type="entry name" value="HMA_dom_sf"/>
</dbReference>
<evidence type="ECO:0000259" key="1">
    <source>
        <dbReference type="PROSITE" id="PS50846"/>
    </source>
</evidence>
<gene>
    <name evidence="2" type="ORF">H4075_07085</name>
</gene>
<dbReference type="InterPro" id="IPR006121">
    <property type="entry name" value="HMA_dom"/>
</dbReference>